<dbReference type="PANTHER" id="PTHR47197:SF3">
    <property type="entry name" value="DIHYDRO-HEME D1 DEHYDROGENASE"/>
    <property type="match status" value="1"/>
</dbReference>
<dbReference type="SUPFAM" id="SSF51004">
    <property type="entry name" value="C-terminal (heme d1) domain of cytochrome cd1-nitrite reductase"/>
    <property type="match status" value="1"/>
</dbReference>
<protein>
    <submittedName>
        <fullName evidence="3">Gliding motility-associated C-terminal domain-containing protein</fullName>
    </submittedName>
</protein>
<dbReference type="RefSeq" id="WP_377183656.1">
    <property type="nucleotide sequence ID" value="NZ_JBHUPD010000001.1"/>
</dbReference>
<dbReference type="InterPro" id="IPR041286">
    <property type="entry name" value="MBG_2"/>
</dbReference>
<reference evidence="4" key="1">
    <citation type="journal article" date="2019" name="Int. J. Syst. Evol. Microbiol.">
        <title>The Global Catalogue of Microorganisms (GCM) 10K type strain sequencing project: providing services to taxonomists for standard genome sequencing and annotation.</title>
        <authorList>
            <consortium name="The Broad Institute Genomics Platform"/>
            <consortium name="The Broad Institute Genome Sequencing Center for Infectious Disease"/>
            <person name="Wu L."/>
            <person name="Ma J."/>
        </authorList>
    </citation>
    <scope>NUCLEOTIDE SEQUENCE [LARGE SCALE GENOMIC DNA]</scope>
    <source>
        <strain evidence="4">KCTC 22437</strain>
    </source>
</reference>
<dbReference type="Pfam" id="PF13585">
    <property type="entry name" value="CHU_C"/>
    <property type="match status" value="1"/>
</dbReference>
<dbReference type="InterPro" id="IPR011048">
    <property type="entry name" value="Haem_d1_sf"/>
</dbReference>
<evidence type="ECO:0000313" key="4">
    <source>
        <dbReference type="Proteomes" id="UP001597557"/>
    </source>
</evidence>
<feature type="domain" description="MBG" evidence="2">
    <location>
        <begin position="516"/>
        <end position="589"/>
    </location>
</feature>
<dbReference type="Proteomes" id="UP001597557">
    <property type="component" value="Unassembled WGS sequence"/>
</dbReference>
<feature type="signal peptide" evidence="1">
    <location>
        <begin position="1"/>
        <end position="22"/>
    </location>
</feature>
<dbReference type="InterPro" id="IPR026341">
    <property type="entry name" value="T9SS_type_B"/>
</dbReference>
<evidence type="ECO:0000313" key="3">
    <source>
        <dbReference type="EMBL" id="MFD2872222.1"/>
    </source>
</evidence>
<dbReference type="PANTHER" id="PTHR47197">
    <property type="entry name" value="PROTEIN NIRF"/>
    <property type="match status" value="1"/>
</dbReference>
<name>A0ABW5YBP5_9SPHI</name>
<proteinExistence type="predicted"/>
<dbReference type="InterPro" id="IPR051200">
    <property type="entry name" value="Host-pathogen_enzymatic-act"/>
</dbReference>
<comment type="caution">
    <text evidence="3">The sequence shown here is derived from an EMBL/GenBank/DDBJ whole genome shotgun (WGS) entry which is preliminary data.</text>
</comment>
<dbReference type="Pfam" id="PF10282">
    <property type="entry name" value="Lactonase"/>
    <property type="match status" value="1"/>
</dbReference>
<feature type="chain" id="PRO_5046008912" evidence="1">
    <location>
        <begin position="23"/>
        <end position="684"/>
    </location>
</feature>
<keyword evidence="4" id="KW-1185">Reference proteome</keyword>
<dbReference type="EMBL" id="JBHUPD010000001">
    <property type="protein sequence ID" value="MFD2872222.1"/>
    <property type="molecule type" value="Genomic_DNA"/>
</dbReference>
<sequence>MNKTLFLNLILAVFFFNFCCKAQSDIQVSNGAIIGPINFPGILCSYQWTNDNTNIGLASGGTGTIASFIAKNTTNSPIVATVTATPAISGMAYITNNYANTISIIDLSSNTVIKTLNVGNSPITAVVNPINNQVYVGNSGSGSVSVINTSDNTVKTTISVGSYPFGVYVSRDDSRAFVANLNDNNISVINTTTNTVIGKFSAPNPSFMTSSTDDKYLYVVNYDFSYNVPGLVTVLDAKTGANITTLTVGTQPWDVNTSPDGKFAYVTNQGGSSISVINTSTNTITATIPTEYAPRHVIFSPDGSLFYVRAGYNNTLSVYSTTDFSVKATIQLIDHGSAGLSISPDGKRILATNQLQSTVTVIDASTNTIVANIQTPGDESLGWGNIIMGGNNCSSTTFKITVNPSPNITINGNLSALSTTYGSNSATTSFTLSATWLTSAPTLSAPAGFEISKDGITFSKTLTIDQSSGKASATIYVRLSAKTAVNKYSGDITISSNATSDIKVPIPESEVKPALLTIKADDKTKFFGTDNPVLTASYTGFVNNETLSDLAQLPSISTTAVITSPIGNYPIVAINAQAINYTFNYLAGVMFVVENTGVLSIPNTFTPNNDGVNDTWVIKNITSYPENTVTVFNRYGQQVFFSKGYSLPWDGRYLNKNIPDGVYFYVIKTGIKGGEFSGSITIVR</sequence>
<dbReference type="InterPro" id="IPR015943">
    <property type="entry name" value="WD40/YVTN_repeat-like_dom_sf"/>
</dbReference>
<dbReference type="NCBIfam" id="TIGR02276">
    <property type="entry name" value="beta_rpt_yvtn"/>
    <property type="match status" value="3"/>
</dbReference>
<evidence type="ECO:0000259" key="2">
    <source>
        <dbReference type="Pfam" id="PF18676"/>
    </source>
</evidence>
<dbReference type="InterPro" id="IPR019405">
    <property type="entry name" value="Lactonase_7-beta_prop"/>
</dbReference>
<dbReference type="InterPro" id="IPR011964">
    <property type="entry name" value="YVTN_b-propeller_repeat"/>
</dbReference>
<organism evidence="3 4">
    <name type="scientific">Mucilaginibacter ximonensis</name>
    <dbReference type="NCBI Taxonomy" id="538021"/>
    <lineage>
        <taxon>Bacteria</taxon>
        <taxon>Pseudomonadati</taxon>
        <taxon>Bacteroidota</taxon>
        <taxon>Sphingobacteriia</taxon>
        <taxon>Sphingobacteriales</taxon>
        <taxon>Sphingobacteriaceae</taxon>
        <taxon>Mucilaginibacter</taxon>
    </lineage>
</organism>
<gene>
    <name evidence="3" type="ORF">ACFS5N_07080</name>
</gene>
<accession>A0ABW5YBP5</accession>
<dbReference type="Pfam" id="PF18676">
    <property type="entry name" value="MBG_2"/>
    <property type="match status" value="1"/>
</dbReference>
<evidence type="ECO:0000256" key="1">
    <source>
        <dbReference type="SAM" id="SignalP"/>
    </source>
</evidence>
<dbReference type="Gene3D" id="3.30.160.710">
    <property type="match status" value="1"/>
</dbReference>
<keyword evidence="1" id="KW-0732">Signal</keyword>
<dbReference type="NCBIfam" id="TIGR04131">
    <property type="entry name" value="Bac_Flav_CTERM"/>
    <property type="match status" value="1"/>
</dbReference>
<dbReference type="Gene3D" id="2.130.10.10">
    <property type="entry name" value="YVTN repeat-like/Quinoprotein amine dehydrogenase"/>
    <property type="match status" value="3"/>
</dbReference>